<feature type="compositionally biased region" description="Polar residues" evidence="1">
    <location>
        <begin position="105"/>
        <end position="116"/>
    </location>
</feature>
<reference evidence="2 3" key="1">
    <citation type="journal article" date="2011" name="Cell">
        <title>The monarch butterfly genome yields insights into long-distance migration.</title>
        <authorList>
            <person name="Zhan S."/>
            <person name="Merlin C."/>
            <person name="Boore J.L."/>
            <person name="Reppert S.M."/>
        </authorList>
    </citation>
    <scope>NUCLEOTIDE SEQUENCE [LARGE SCALE GENOMIC DNA]</scope>
    <source>
        <strain evidence="2">F-2</strain>
    </source>
</reference>
<evidence type="ECO:0000256" key="1">
    <source>
        <dbReference type="SAM" id="MobiDB-lite"/>
    </source>
</evidence>
<feature type="region of interest" description="Disordered" evidence="1">
    <location>
        <begin position="205"/>
        <end position="255"/>
    </location>
</feature>
<organism evidence="2 3">
    <name type="scientific">Danaus plexippus plexippus</name>
    <dbReference type="NCBI Taxonomy" id="278856"/>
    <lineage>
        <taxon>Eukaryota</taxon>
        <taxon>Metazoa</taxon>
        <taxon>Ecdysozoa</taxon>
        <taxon>Arthropoda</taxon>
        <taxon>Hexapoda</taxon>
        <taxon>Insecta</taxon>
        <taxon>Pterygota</taxon>
        <taxon>Neoptera</taxon>
        <taxon>Endopterygota</taxon>
        <taxon>Lepidoptera</taxon>
        <taxon>Glossata</taxon>
        <taxon>Ditrysia</taxon>
        <taxon>Papilionoidea</taxon>
        <taxon>Nymphalidae</taxon>
        <taxon>Danainae</taxon>
        <taxon>Danaini</taxon>
        <taxon>Danaina</taxon>
        <taxon>Danaus</taxon>
        <taxon>Danaus</taxon>
    </lineage>
</organism>
<protein>
    <submittedName>
        <fullName evidence="2">Uncharacterized protein</fullName>
    </submittedName>
</protein>
<dbReference type="KEGG" id="dpl:KGM_215630B"/>
<evidence type="ECO:0000313" key="3">
    <source>
        <dbReference type="Proteomes" id="UP000007151"/>
    </source>
</evidence>
<feature type="non-terminal residue" evidence="2">
    <location>
        <position position="1"/>
    </location>
</feature>
<dbReference type="eggNOG" id="ENOG502SCDR">
    <property type="taxonomic scope" value="Eukaryota"/>
</dbReference>
<keyword evidence="3" id="KW-1185">Reference proteome</keyword>
<dbReference type="InParanoid" id="A0A212FLZ2"/>
<comment type="caution">
    <text evidence="2">The sequence shown here is derived from an EMBL/GenBank/DDBJ whole genome shotgun (WGS) entry which is preliminary data.</text>
</comment>
<gene>
    <name evidence="2" type="ORF">KGM_215630B</name>
</gene>
<dbReference type="AlphaFoldDB" id="A0A212FLZ2"/>
<accession>A0A212FLZ2</accession>
<feature type="region of interest" description="Disordered" evidence="1">
    <location>
        <begin position="69"/>
        <end position="133"/>
    </location>
</feature>
<dbReference type="Proteomes" id="UP000007151">
    <property type="component" value="Unassembled WGS sequence"/>
</dbReference>
<sequence>LLFTVLAVVVAVPTPGRIPKVYNALITSNQNLEPSKAFPLYQPVLHSTFPFPYQTIVYGDYPLTNGIIPAPSSPPKDPDVKSVEVSTPAPEAPPAVSTEKPAEPESSSPKAENGKSTPVPPPPKTESPIPLNEFGLPPQVLPISRFQPSYEYTPFAFPYSYSGLRFYDPYDPFGFSAFPSYPLYRPLSNVLGPSLPFPAVKPQAAVAPESNKGDVQPPPAEPSELNVLNYSSKDPAIPNVPPPPLPQGGLKVDKE</sequence>
<evidence type="ECO:0000313" key="2">
    <source>
        <dbReference type="EMBL" id="OWR54768.1"/>
    </source>
</evidence>
<name>A0A212FLZ2_DANPL</name>
<dbReference type="FunCoup" id="A0A212FLZ2">
    <property type="interactions" value="1"/>
</dbReference>
<proteinExistence type="predicted"/>
<dbReference type="EMBL" id="AGBW02007682">
    <property type="protein sequence ID" value="OWR54768.1"/>
    <property type="molecule type" value="Genomic_DNA"/>
</dbReference>